<dbReference type="SUPFAM" id="SSF50715">
    <property type="entry name" value="Ribosomal protein L25-like"/>
    <property type="match status" value="1"/>
</dbReference>
<dbReference type="GO" id="GO:0022625">
    <property type="term" value="C:cytosolic large ribosomal subunit"/>
    <property type="evidence" value="ECO:0007669"/>
    <property type="project" value="TreeGrafter"/>
</dbReference>
<evidence type="ECO:0000259" key="5">
    <source>
        <dbReference type="Pfam" id="PF01386"/>
    </source>
</evidence>
<dbReference type="GO" id="GO:0008097">
    <property type="term" value="F:5S rRNA binding"/>
    <property type="evidence" value="ECO:0007669"/>
    <property type="project" value="InterPro"/>
</dbReference>
<dbReference type="HAMAP" id="MF_01334">
    <property type="entry name" value="Ribosomal_bL25_CTC"/>
    <property type="match status" value="1"/>
</dbReference>
<reference evidence="7" key="1">
    <citation type="submission" date="2020-05" db="EMBL/GenBank/DDBJ databases">
        <authorList>
            <person name="Chiriac C."/>
            <person name="Salcher M."/>
            <person name="Ghai R."/>
            <person name="Kavagutti S V."/>
        </authorList>
    </citation>
    <scope>NUCLEOTIDE SEQUENCE</scope>
</reference>
<dbReference type="Gene3D" id="2.170.120.20">
    <property type="entry name" value="Ribosomal protein L25, beta domain"/>
    <property type="match status" value="1"/>
</dbReference>
<feature type="domain" description="Large ribosomal subunit protein bL25 L25" evidence="5">
    <location>
        <begin position="12"/>
        <end position="93"/>
    </location>
</feature>
<feature type="domain" description="Large ribosomal subunit protein bL25 beta" evidence="6">
    <location>
        <begin position="101"/>
        <end position="182"/>
    </location>
</feature>
<dbReference type="PANTHER" id="PTHR33284:SF1">
    <property type="entry name" value="RIBOSOMAL PROTEIN L25_GLN-TRNA SYNTHETASE, ANTI-CODON-BINDING DOMAIN-CONTAINING PROTEIN"/>
    <property type="match status" value="1"/>
</dbReference>
<dbReference type="CDD" id="cd00495">
    <property type="entry name" value="Ribosomal_L25_TL5_CTC"/>
    <property type="match status" value="1"/>
</dbReference>
<dbReference type="InterPro" id="IPR020057">
    <property type="entry name" value="Ribosomal_bL25_b-dom"/>
</dbReference>
<dbReference type="InterPro" id="IPR029751">
    <property type="entry name" value="Ribosomal_L25_dom"/>
</dbReference>
<dbReference type="AlphaFoldDB" id="A0A6J6CJU5"/>
<dbReference type="InterPro" id="IPR020930">
    <property type="entry name" value="Ribosomal_uL5_bac-type"/>
</dbReference>
<dbReference type="PANTHER" id="PTHR33284">
    <property type="entry name" value="RIBOSOMAL PROTEIN L25/GLN-TRNA SYNTHETASE, ANTI-CODON-BINDING DOMAIN-CONTAINING PROTEIN"/>
    <property type="match status" value="1"/>
</dbReference>
<protein>
    <submittedName>
        <fullName evidence="7">Unannotated protein</fullName>
    </submittedName>
</protein>
<keyword evidence="4" id="KW-0687">Ribonucleoprotein</keyword>
<accession>A0A6J6CJU5</accession>
<sequence>MSQTKLVATTGRPTGSAAARRLRAEGHIPGVLYGRGMTPISVTVERRDLRLALSGPSGANTVLALEVDGKNYPAVVKELQRHPIKRTVSHIDFLQVNLNEEITVSVPVRLEGEAKAVLGAGGLVDPAVDAIEVVCTPNNMPSDFVIDITDLQVDSVIRLADVPMPAGVTPTGDPEMPVVTVLLSRAAAAAAESAGEGAAD</sequence>
<dbReference type="NCBIfam" id="TIGR00731">
    <property type="entry name" value="bL25_bact_ctc"/>
    <property type="match status" value="1"/>
</dbReference>
<dbReference type="GO" id="GO:0006412">
    <property type="term" value="P:translation"/>
    <property type="evidence" value="ECO:0007669"/>
    <property type="project" value="InterPro"/>
</dbReference>
<evidence type="ECO:0000256" key="1">
    <source>
        <dbReference type="ARBA" id="ARBA00022730"/>
    </source>
</evidence>
<dbReference type="NCBIfam" id="NF004612">
    <property type="entry name" value="PRK05943.1"/>
    <property type="match status" value="1"/>
</dbReference>
<evidence type="ECO:0000313" key="7">
    <source>
        <dbReference type="EMBL" id="CAB4550118.1"/>
    </source>
</evidence>
<keyword evidence="3" id="KW-0689">Ribosomal protein</keyword>
<keyword evidence="1" id="KW-0699">rRNA-binding</keyword>
<evidence type="ECO:0000256" key="3">
    <source>
        <dbReference type="ARBA" id="ARBA00022980"/>
    </source>
</evidence>
<dbReference type="InterPro" id="IPR001021">
    <property type="entry name" value="Ribosomal_bL25_long"/>
</dbReference>
<proteinExistence type="inferred from homology"/>
<keyword evidence="2" id="KW-0694">RNA-binding</keyword>
<name>A0A6J6CJU5_9ZZZZ</name>
<dbReference type="EMBL" id="CAEZSR010000025">
    <property type="protein sequence ID" value="CAB4550118.1"/>
    <property type="molecule type" value="Genomic_DNA"/>
</dbReference>
<dbReference type="InterPro" id="IPR020056">
    <property type="entry name" value="Rbsml_bL25/Gln-tRNA_synth_N"/>
</dbReference>
<evidence type="ECO:0000256" key="4">
    <source>
        <dbReference type="ARBA" id="ARBA00023274"/>
    </source>
</evidence>
<dbReference type="InterPro" id="IPR011035">
    <property type="entry name" value="Ribosomal_bL25/Gln-tRNA_synth"/>
</dbReference>
<dbReference type="Pfam" id="PF01386">
    <property type="entry name" value="Ribosomal_L25p"/>
    <property type="match status" value="1"/>
</dbReference>
<gene>
    <name evidence="7" type="ORF">UFOPK1493_00988</name>
</gene>
<dbReference type="InterPro" id="IPR037121">
    <property type="entry name" value="Ribosomal_bL25_C"/>
</dbReference>
<dbReference type="Gene3D" id="2.40.240.10">
    <property type="entry name" value="Ribosomal Protein L25, Chain P"/>
    <property type="match status" value="1"/>
</dbReference>
<dbReference type="Pfam" id="PF14693">
    <property type="entry name" value="Ribosomal_TL5_C"/>
    <property type="match status" value="1"/>
</dbReference>
<organism evidence="7">
    <name type="scientific">freshwater metagenome</name>
    <dbReference type="NCBI Taxonomy" id="449393"/>
    <lineage>
        <taxon>unclassified sequences</taxon>
        <taxon>metagenomes</taxon>
        <taxon>ecological metagenomes</taxon>
    </lineage>
</organism>
<evidence type="ECO:0000256" key="2">
    <source>
        <dbReference type="ARBA" id="ARBA00022884"/>
    </source>
</evidence>
<evidence type="ECO:0000259" key="6">
    <source>
        <dbReference type="Pfam" id="PF14693"/>
    </source>
</evidence>
<dbReference type="GO" id="GO:0003735">
    <property type="term" value="F:structural constituent of ribosome"/>
    <property type="evidence" value="ECO:0007669"/>
    <property type="project" value="InterPro"/>
</dbReference>